<dbReference type="GO" id="GO:0051119">
    <property type="term" value="F:sugar transmembrane transporter activity"/>
    <property type="evidence" value="ECO:0007669"/>
    <property type="project" value="InterPro"/>
</dbReference>
<keyword evidence="12 13" id="KW-0472">Membrane</keyword>
<dbReference type="FunFam" id="1.20.1280.290:FF:000007">
    <property type="entry name" value="Bidirectional sugar transporter SWEET7"/>
    <property type="match status" value="1"/>
</dbReference>
<keyword evidence="8 13" id="KW-0812">Transmembrane</keyword>
<evidence type="ECO:0000313" key="15">
    <source>
        <dbReference type="Proteomes" id="UP000054636"/>
    </source>
</evidence>
<evidence type="ECO:0000256" key="1">
    <source>
        <dbReference type="ARBA" id="ARBA00004651"/>
    </source>
</evidence>
<evidence type="ECO:0000256" key="6">
    <source>
        <dbReference type="ARBA" id="ARBA00022475"/>
    </source>
</evidence>
<dbReference type="GO" id="GO:0000139">
    <property type="term" value="C:Golgi membrane"/>
    <property type="evidence" value="ECO:0007669"/>
    <property type="project" value="UniProtKB-SubCell"/>
</dbReference>
<evidence type="ECO:0000256" key="4">
    <source>
        <dbReference type="ARBA" id="ARBA00021741"/>
    </source>
</evidence>
<protein>
    <recommendedName>
        <fullName evidence="4">Sugar transporter SWEET1</fullName>
    </recommendedName>
</protein>
<keyword evidence="9" id="KW-0677">Repeat</keyword>
<comment type="subcellular location">
    <subcellularLocation>
        <location evidence="1">Cell membrane</location>
        <topology evidence="1">Multi-pass membrane protein</topology>
    </subcellularLocation>
    <subcellularLocation>
        <location evidence="2">Golgi apparatus membrane</location>
        <topology evidence="2">Multi-pass membrane protein</topology>
    </subcellularLocation>
</comment>
<keyword evidence="7" id="KW-0762">Sugar transport</keyword>
<feature type="transmembrane region" description="Helical" evidence="13">
    <location>
        <begin position="92"/>
        <end position="110"/>
    </location>
</feature>
<dbReference type="Proteomes" id="UP000054636">
    <property type="component" value="Unassembled WGS sequence"/>
</dbReference>
<dbReference type="EMBL" id="LNFP01000536">
    <property type="protein sequence ID" value="KUF91809.1"/>
    <property type="molecule type" value="Genomic_DNA"/>
</dbReference>
<sequence>MRAFPSASLDPRRRPFLYEWWQCCSLTSRWIKASWSLVNSLRTAQRILSVAMGVWVTLLRVVTTIAQCGMILSPGPDIIKVHKNKTTGEMAALPLVSMVVNNYLWTVYAYMTDSIFPLLVTQLIGQTASIVFMTFYYRWAVDRRAVNRLLAYGLAFSMVFTIYVVLGVTGVTNQTYAQVGTTLGYVGLVVNLWMYASPLGTIRTVIKTKSAASLPINISVMMLFNTTLWVALSIVDNDKIIMALNITGIFLSITQISVYMRYRPSKTIAAKEDASVLIDKPISLVISPTSSNHALKSPAYQSMASPIDKVRI</sequence>
<evidence type="ECO:0000256" key="11">
    <source>
        <dbReference type="ARBA" id="ARBA00023034"/>
    </source>
</evidence>
<evidence type="ECO:0000256" key="3">
    <source>
        <dbReference type="ARBA" id="ARBA00007809"/>
    </source>
</evidence>
<keyword evidence="6" id="KW-1003">Cell membrane</keyword>
<gene>
    <name evidence="14" type="ORF">AM588_10004204</name>
</gene>
<dbReference type="Gene3D" id="1.20.1280.290">
    <property type="match status" value="2"/>
</dbReference>
<feature type="transmembrane region" description="Helical" evidence="13">
    <location>
        <begin position="183"/>
        <end position="202"/>
    </location>
</feature>
<evidence type="ECO:0000256" key="13">
    <source>
        <dbReference type="SAM" id="Phobius"/>
    </source>
</evidence>
<dbReference type="AlphaFoldDB" id="A0A0W8D5Z1"/>
<dbReference type="PANTHER" id="PTHR10791">
    <property type="entry name" value="RAG1-ACTIVATING PROTEIN 1"/>
    <property type="match status" value="1"/>
</dbReference>
<evidence type="ECO:0000313" key="14">
    <source>
        <dbReference type="EMBL" id="KUF91809.1"/>
    </source>
</evidence>
<dbReference type="Pfam" id="PF03083">
    <property type="entry name" value="MtN3_slv"/>
    <property type="match status" value="2"/>
</dbReference>
<evidence type="ECO:0000256" key="12">
    <source>
        <dbReference type="ARBA" id="ARBA00023136"/>
    </source>
</evidence>
<accession>A0A0W8D5Z1</accession>
<evidence type="ECO:0000256" key="2">
    <source>
        <dbReference type="ARBA" id="ARBA00004653"/>
    </source>
</evidence>
<feature type="transmembrane region" description="Helical" evidence="13">
    <location>
        <begin position="149"/>
        <end position="171"/>
    </location>
</feature>
<comment type="similarity">
    <text evidence="3">Belongs to the SWEET sugar transporter family.</text>
</comment>
<dbReference type="InterPro" id="IPR004316">
    <property type="entry name" value="SWEET_rpt"/>
</dbReference>
<reference evidence="14 15" key="1">
    <citation type="submission" date="2015-11" db="EMBL/GenBank/DDBJ databases">
        <title>Genomes and virulence difference between two physiological races of Phytophthora nicotianae.</title>
        <authorList>
            <person name="Liu H."/>
            <person name="Ma X."/>
            <person name="Yu H."/>
            <person name="Fang D."/>
            <person name="Li Y."/>
            <person name="Wang X."/>
            <person name="Wang W."/>
            <person name="Dong Y."/>
            <person name="Xiao B."/>
        </authorList>
    </citation>
    <scope>NUCLEOTIDE SEQUENCE [LARGE SCALE GENOMIC DNA]</scope>
    <source>
        <strain evidence="15">race 1</strain>
    </source>
</reference>
<dbReference type="PANTHER" id="PTHR10791:SF30">
    <property type="entry name" value="SUGAR TRANSPORTER SWEET1"/>
    <property type="match status" value="1"/>
</dbReference>
<feature type="transmembrane region" description="Helical" evidence="13">
    <location>
        <begin position="116"/>
        <end position="137"/>
    </location>
</feature>
<organism evidence="14 15">
    <name type="scientific">Phytophthora nicotianae</name>
    <name type="common">Potato buckeye rot agent</name>
    <name type="synonym">Phytophthora parasitica</name>
    <dbReference type="NCBI Taxonomy" id="4792"/>
    <lineage>
        <taxon>Eukaryota</taxon>
        <taxon>Sar</taxon>
        <taxon>Stramenopiles</taxon>
        <taxon>Oomycota</taxon>
        <taxon>Peronosporomycetes</taxon>
        <taxon>Peronosporales</taxon>
        <taxon>Peronosporaceae</taxon>
        <taxon>Phytophthora</taxon>
    </lineage>
</organism>
<comment type="caution">
    <text evidence="14">The sequence shown here is derived from an EMBL/GenBank/DDBJ whole genome shotgun (WGS) entry which is preliminary data.</text>
</comment>
<feature type="transmembrane region" description="Helical" evidence="13">
    <location>
        <begin position="240"/>
        <end position="262"/>
    </location>
</feature>
<keyword evidence="11" id="KW-0333">Golgi apparatus</keyword>
<dbReference type="InterPro" id="IPR047664">
    <property type="entry name" value="SWEET"/>
</dbReference>
<evidence type="ECO:0000256" key="7">
    <source>
        <dbReference type="ARBA" id="ARBA00022597"/>
    </source>
</evidence>
<dbReference type="GO" id="GO:0005886">
    <property type="term" value="C:plasma membrane"/>
    <property type="evidence" value="ECO:0007669"/>
    <property type="project" value="UniProtKB-SubCell"/>
</dbReference>
<evidence type="ECO:0000256" key="8">
    <source>
        <dbReference type="ARBA" id="ARBA00022692"/>
    </source>
</evidence>
<evidence type="ECO:0000256" key="10">
    <source>
        <dbReference type="ARBA" id="ARBA00022989"/>
    </source>
</evidence>
<feature type="transmembrane region" description="Helical" evidence="13">
    <location>
        <begin position="214"/>
        <end position="234"/>
    </location>
</feature>
<proteinExistence type="inferred from homology"/>
<name>A0A0W8D5Z1_PHYNI</name>
<evidence type="ECO:0000256" key="5">
    <source>
        <dbReference type="ARBA" id="ARBA00022448"/>
    </source>
</evidence>
<evidence type="ECO:0000256" key="9">
    <source>
        <dbReference type="ARBA" id="ARBA00022737"/>
    </source>
</evidence>
<keyword evidence="5" id="KW-0813">Transport</keyword>
<dbReference type="FunFam" id="1.20.1280.290:FF:000004">
    <property type="entry name" value="Sugar transporter SWEET"/>
    <property type="match status" value="1"/>
</dbReference>
<keyword evidence="10 13" id="KW-1133">Transmembrane helix</keyword>